<name>A0A6J5RAF6_9CAUD</name>
<evidence type="ECO:0000313" key="5">
    <source>
        <dbReference type="EMBL" id="CAB5220620.1"/>
    </source>
</evidence>
<organism evidence="3">
    <name type="scientific">uncultured Caudovirales phage</name>
    <dbReference type="NCBI Taxonomy" id="2100421"/>
    <lineage>
        <taxon>Viruses</taxon>
        <taxon>Duplodnaviria</taxon>
        <taxon>Heunggongvirae</taxon>
        <taxon>Uroviricota</taxon>
        <taxon>Caudoviricetes</taxon>
        <taxon>Peduoviridae</taxon>
        <taxon>Maltschvirus</taxon>
        <taxon>Maltschvirus maltsch</taxon>
    </lineage>
</organism>
<reference evidence="3" key="1">
    <citation type="submission" date="2020-05" db="EMBL/GenBank/DDBJ databases">
        <authorList>
            <person name="Chiriac C."/>
            <person name="Salcher M."/>
            <person name="Ghai R."/>
            <person name="Kavagutti S V."/>
        </authorList>
    </citation>
    <scope>NUCLEOTIDE SEQUENCE</scope>
</reference>
<protein>
    <submittedName>
        <fullName evidence="3">Uncharacterized protein</fullName>
    </submittedName>
</protein>
<evidence type="ECO:0000313" key="4">
    <source>
        <dbReference type="EMBL" id="CAB4223284.1"/>
    </source>
</evidence>
<proteinExistence type="predicted"/>
<dbReference type="EMBL" id="LR797535">
    <property type="protein sequence ID" value="CAB4223284.1"/>
    <property type="molecule type" value="Genomic_DNA"/>
</dbReference>
<sequence length="92" mass="10182">MNGDCPLCGGGIPNDLRRGEYPGALSRVDNLTEICSDCGVSEALAAYQPKFATWNLQQCRKCDRVFDLNVRAEADLFFQGHGCPKNLEEERS</sequence>
<evidence type="ECO:0000313" key="3">
    <source>
        <dbReference type="EMBL" id="CAB4191536.1"/>
    </source>
</evidence>
<evidence type="ECO:0000313" key="2">
    <source>
        <dbReference type="EMBL" id="CAB4176531.1"/>
    </source>
</evidence>
<dbReference type="EMBL" id="LR796931">
    <property type="protein sequence ID" value="CAB4176531.1"/>
    <property type="molecule type" value="Genomic_DNA"/>
</dbReference>
<evidence type="ECO:0000313" key="1">
    <source>
        <dbReference type="EMBL" id="CAB4145668.1"/>
    </source>
</evidence>
<accession>A0A6J5RAF6</accession>
<dbReference type="EMBL" id="LR798290">
    <property type="protein sequence ID" value="CAB5220620.1"/>
    <property type="molecule type" value="Genomic_DNA"/>
</dbReference>
<gene>
    <name evidence="3" type="ORF">UFOVP1219_61</name>
    <name evidence="4" type="ORF">UFOVP1671_36</name>
    <name evidence="5" type="ORF">UFOVP358_71</name>
    <name evidence="1" type="ORF">UFOVP476_33</name>
    <name evidence="2" type="ORF">UFOVP986_42</name>
</gene>
<dbReference type="EMBL" id="LR796453">
    <property type="protein sequence ID" value="CAB4145668.1"/>
    <property type="molecule type" value="Genomic_DNA"/>
</dbReference>
<dbReference type="EMBL" id="LR797169">
    <property type="protein sequence ID" value="CAB4191536.1"/>
    <property type="molecule type" value="Genomic_DNA"/>
</dbReference>